<evidence type="ECO:0000256" key="3">
    <source>
        <dbReference type="ARBA" id="ARBA00012132"/>
    </source>
</evidence>
<evidence type="ECO:0000256" key="8">
    <source>
        <dbReference type="ARBA" id="ARBA00022989"/>
    </source>
</evidence>
<feature type="transmembrane region" description="Helical" evidence="11">
    <location>
        <begin position="151"/>
        <end position="170"/>
    </location>
</feature>
<feature type="signal peptide" evidence="12">
    <location>
        <begin position="1"/>
        <end position="20"/>
    </location>
</feature>
<keyword evidence="14" id="KW-1185">Reference proteome</keyword>
<dbReference type="EC" id="2.7.1.108" evidence="3"/>
<comment type="similarity">
    <text evidence="2">Belongs to the polyprenol kinase family.</text>
</comment>
<gene>
    <name evidence="13" type="ORF">KFL_001870230</name>
</gene>
<dbReference type="GO" id="GO:0005789">
    <property type="term" value="C:endoplasmic reticulum membrane"/>
    <property type="evidence" value="ECO:0000318"/>
    <property type="project" value="GO_Central"/>
</dbReference>
<feature type="chain" id="PRO_5012553269" description="dolichol kinase" evidence="12">
    <location>
        <begin position="21"/>
        <end position="590"/>
    </location>
</feature>
<feature type="transmembrane region" description="Helical" evidence="11">
    <location>
        <begin position="318"/>
        <end position="341"/>
    </location>
</feature>
<evidence type="ECO:0000256" key="12">
    <source>
        <dbReference type="SAM" id="SignalP"/>
    </source>
</evidence>
<dbReference type="GO" id="GO:0004168">
    <property type="term" value="F:dolichol kinase activity"/>
    <property type="evidence" value="ECO:0000318"/>
    <property type="project" value="GO_Central"/>
</dbReference>
<feature type="transmembrane region" description="Helical" evidence="11">
    <location>
        <begin position="523"/>
        <end position="543"/>
    </location>
</feature>
<feature type="transmembrane region" description="Helical" evidence="11">
    <location>
        <begin position="238"/>
        <end position="262"/>
    </location>
</feature>
<feature type="compositionally biased region" description="Polar residues" evidence="10">
    <location>
        <begin position="280"/>
        <end position="291"/>
    </location>
</feature>
<keyword evidence="8 11" id="KW-1133">Transmembrane helix</keyword>
<dbReference type="PANTHER" id="PTHR13205">
    <property type="entry name" value="TRANSMEMBRANE PROTEIN 15-RELATED"/>
    <property type="match status" value="1"/>
</dbReference>
<evidence type="ECO:0000256" key="7">
    <source>
        <dbReference type="ARBA" id="ARBA00022824"/>
    </source>
</evidence>
<feature type="transmembrane region" description="Helical" evidence="11">
    <location>
        <begin position="415"/>
        <end position="433"/>
    </location>
</feature>
<dbReference type="Proteomes" id="UP000054558">
    <property type="component" value="Unassembled WGS sequence"/>
</dbReference>
<keyword evidence="7" id="KW-0256">Endoplasmic reticulum</keyword>
<keyword evidence="5 11" id="KW-0812">Transmembrane</keyword>
<organism evidence="13 14">
    <name type="scientific">Klebsormidium nitens</name>
    <name type="common">Green alga</name>
    <name type="synonym">Ulothrix nitens</name>
    <dbReference type="NCBI Taxonomy" id="105231"/>
    <lineage>
        <taxon>Eukaryota</taxon>
        <taxon>Viridiplantae</taxon>
        <taxon>Streptophyta</taxon>
        <taxon>Klebsormidiophyceae</taxon>
        <taxon>Klebsormidiales</taxon>
        <taxon>Klebsormidiaceae</taxon>
        <taxon>Klebsormidium</taxon>
    </lineage>
</organism>
<evidence type="ECO:0000256" key="11">
    <source>
        <dbReference type="SAM" id="Phobius"/>
    </source>
</evidence>
<feature type="transmembrane region" description="Helical" evidence="11">
    <location>
        <begin position="461"/>
        <end position="478"/>
    </location>
</feature>
<feature type="region of interest" description="Disordered" evidence="10">
    <location>
        <begin position="269"/>
        <end position="312"/>
    </location>
</feature>
<evidence type="ECO:0000256" key="1">
    <source>
        <dbReference type="ARBA" id="ARBA00004477"/>
    </source>
</evidence>
<proteinExistence type="inferred from homology"/>
<feature type="transmembrane region" description="Helical" evidence="11">
    <location>
        <begin position="361"/>
        <end position="379"/>
    </location>
</feature>
<dbReference type="AlphaFoldDB" id="A0A1Y1I5G0"/>
<sequence length="590" mass="61772">MQRSVCEAVLLLLLAGWLTGHLLAPGAGCAHEAASLILLAVAGTLAEKNAAGAPFLRAYRQRPGATAGINLGVLALPALYGARILGDGAKGWDGLAFWTAIATGAGAVASVLFTRKRGGQDIGLVCASIACCALWGGASIGASGLQGAVQLGLPLVLLAGASLCAWQAIMRRFPRSFTAGEALLAAQGCTLVAGAVALRTAVWLDLPWLPLGVLWRGRQKLDATDQRATWTPLVPTDVDAVACIIQGLLVALLLLALIYSALKPALASQPHKPAPFPSDIKTTSPNGTTGSHESHASRPIKPAEQRDTKEPPSSGQVFAFYALLAVAVAGAAPLWVCTVGGLPRHPAVWILQHVARAPGWRLGLCCYWLLLLLAALAAVPRLAALPALPAILVRKAYHVLAVAMFTPALLHQPLFLRLAFGGALVCFVLLEIIRVHRIPPLAEPLHQFLQRFTDVRDSGPLILSHFSLLLGCALPLWLAPSSGGPSLASFAGVLSIGVGDTLASMVGVKYGRTRLCADSKKTVEGTVASFLGMLAGLLALQWASTSMEIKAYDVFATLMASLLEAFTVQSDNAFVPIMYAALLLPRKLPK</sequence>
<evidence type="ECO:0000313" key="14">
    <source>
        <dbReference type="Proteomes" id="UP000054558"/>
    </source>
</evidence>
<dbReference type="InterPro" id="IPR032974">
    <property type="entry name" value="Polypren_kinase"/>
</dbReference>
<evidence type="ECO:0000256" key="2">
    <source>
        <dbReference type="ARBA" id="ARBA00010794"/>
    </source>
</evidence>
<feature type="compositionally biased region" description="Basic and acidic residues" evidence="10">
    <location>
        <begin position="292"/>
        <end position="310"/>
    </location>
</feature>
<feature type="transmembrane region" description="Helical" evidence="11">
    <location>
        <begin position="391"/>
        <end position="409"/>
    </location>
</feature>
<evidence type="ECO:0000256" key="5">
    <source>
        <dbReference type="ARBA" id="ARBA00022692"/>
    </source>
</evidence>
<dbReference type="STRING" id="105231.A0A1Y1I5G0"/>
<feature type="transmembrane region" description="Helical" evidence="11">
    <location>
        <begin position="95"/>
        <end position="113"/>
    </location>
</feature>
<dbReference type="PANTHER" id="PTHR13205:SF15">
    <property type="entry name" value="DOLICHOL KINASE"/>
    <property type="match status" value="1"/>
</dbReference>
<evidence type="ECO:0000256" key="4">
    <source>
        <dbReference type="ARBA" id="ARBA00022679"/>
    </source>
</evidence>
<feature type="transmembrane region" description="Helical" evidence="11">
    <location>
        <begin position="555"/>
        <end position="584"/>
    </location>
</feature>
<dbReference type="EMBL" id="DF237136">
    <property type="protein sequence ID" value="GAQ84401.1"/>
    <property type="molecule type" value="Genomic_DNA"/>
</dbReference>
<evidence type="ECO:0000256" key="9">
    <source>
        <dbReference type="ARBA" id="ARBA00023136"/>
    </source>
</evidence>
<evidence type="ECO:0000256" key="6">
    <source>
        <dbReference type="ARBA" id="ARBA00022777"/>
    </source>
</evidence>
<feature type="transmembrane region" description="Helical" evidence="11">
    <location>
        <begin position="490"/>
        <end position="511"/>
    </location>
</feature>
<comment type="subcellular location">
    <subcellularLocation>
        <location evidence="1">Endoplasmic reticulum membrane</location>
        <topology evidence="1">Multi-pass membrane protein</topology>
    </subcellularLocation>
</comment>
<evidence type="ECO:0000256" key="10">
    <source>
        <dbReference type="SAM" id="MobiDB-lite"/>
    </source>
</evidence>
<keyword evidence="9 11" id="KW-0472">Membrane</keyword>
<dbReference type="OMA" id="PPFMAFA"/>
<evidence type="ECO:0000313" key="13">
    <source>
        <dbReference type="EMBL" id="GAQ84401.1"/>
    </source>
</evidence>
<dbReference type="OrthoDB" id="377083at2759"/>
<keyword evidence="12" id="KW-0732">Signal</keyword>
<dbReference type="GO" id="GO:0043048">
    <property type="term" value="P:dolichyl monophosphate biosynthetic process"/>
    <property type="evidence" value="ECO:0000318"/>
    <property type="project" value="GO_Central"/>
</dbReference>
<protein>
    <recommendedName>
        <fullName evidence="3">dolichol kinase</fullName>
        <ecNumber evidence="3">2.7.1.108</ecNumber>
    </recommendedName>
</protein>
<keyword evidence="4 13" id="KW-0808">Transferase</keyword>
<feature type="transmembrane region" description="Helical" evidence="11">
    <location>
        <begin position="122"/>
        <end position="145"/>
    </location>
</feature>
<reference evidence="13 14" key="1">
    <citation type="journal article" date="2014" name="Nat. Commun.">
        <title>Klebsormidium flaccidum genome reveals primary factors for plant terrestrial adaptation.</title>
        <authorList>
            <person name="Hori K."/>
            <person name="Maruyama F."/>
            <person name="Fujisawa T."/>
            <person name="Togashi T."/>
            <person name="Yamamoto N."/>
            <person name="Seo M."/>
            <person name="Sato S."/>
            <person name="Yamada T."/>
            <person name="Mori H."/>
            <person name="Tajima N."/>
            <person name="Moriyama T."/>
            <person name="Ikeuchi M."/>
            <person name="Watanabe M."/>
            <person name="Wada H."/>
            <person name="Kobayashi K."/>
            <person name="Saito M."/>
            <person name="Masuda T."/>
            <person name="Sasaki-Sekimoto Y."/>
            <person name="Mashiguchi K."/>
            <person name="Awai K."/>
            <person name="Shimojima M."/>
            <person name="Masuda S."/>
            <person name="Iwai M."/>
            <person name="Nobusawa T."/>
            <person name="Narise T."/>
            <person name="Kondo S."/>
            <person name="Saito H."/>
            <person name="Sato R."/>
            <person name="Murakawa M."/>
            <person name="Ihara Y."/>
            <person name="Oshima-Yamada Y."/>
            <person name="Ohtaka K."/>
            <person name="Satoh M."/>
            <person name="Sonobe K."/>
            <person name="Ishii M."/>
            <person name="Ohtani R."/>
            <person name="Kanamori-Sato M."/>
            <person name="Honoki R."/>
            <person name="Miyazaki D."/>
            <person name="Mochizuki H."/>
            <person name="Umetsu J."/>
            <person name="Higashi K."/>
            <person name="Shibata D."/>
            <person name="Kamiya Y."/>
            <person name="Sato N."/>
            <person name="Nakamura Y."/>
            <person name="Tabata S."/>
            <person name="Ida S."/>
            <person name="Kurokawa K."/>
            <person name="Ohta H."/>
        </authorList>
    </citation>
    <scope>NUCLEOTIDE SEQUENCE [LARGE SCALE GENOMIC DNA]</scope>
    <source>
        <strain evidence="13 14">NIES-2285</strain>
    </source>
</reference>
<name>A0A1Y1I5G0_KLENI</name>
<feature type="transmembrane region" description="Helical" evidence="11">
    <location>
        <begin position="182"/>
        <end position="204"/>
    </location>
</feature>
<keyword evidence="6" id="KW-0418">Kinase</keyword>
<accession>A0A1Y1I5G0</accession>